<name>A0A3M8R341_9PROT</name>
<dbReference type="EMBL" id="RIZI01000159">
    <property type="protein sequence ID" value="RNF62977.1"/>
    <property type="molecule type" value="Genomic_DNA"/>
</dbReference>
<keyword evidence="3" id="KW-0732">Signal</keyword>
<feature type="compositionally biased region" description="Polar residues" evidence="2">
    <location>
        <begin position="37"/>
        <end position="49"/>
    </location>
</feature>
<protein>
    <submittedName>
        <fullName evidence="5">OmpA family protein</fullName>
    </submittedName>
</protein>
<feature type="region of interest" description="Disordered" evidence="2">
    <location>
        <begin position="29"/>
        <end position="49"/>
    </location>
</feature>
<dbReference type="InterPro" id="IPR006665">
    <property type="entry name" value="OmpA-like"/>
</dbReference>
<dbReference type="InterPro" id="IPR050330">
    <property type="entry name" value="Bact_OuterMem_StrucFunc"/>
</dbReference>
<dbReference type="Gene3D" id="3.30.1330.60">
    <property type="entry name" value="OmpA-like domain"/>
    <property type="match status" value="1"/>
</dbReference>
<dbReference type="OrthoDB" id="345640at2"/>
<feature type="domain" description="OmpA-like" evidence="4">
    <location>
        <begin position="145"/>
        <end position="283"/>
    </location>
</feature>
<dbReference type="CDD" id="cd07185">
    <property type="entry name" value="OmpA_C-like"/>
    <property type="match status" value="1"/>
</dbReference>
<proteinExistence type="predicted"/>
<dbReference type="AlphaFoldDB" id="A0A3M8R341"/>
<comment type="caution">
    <text evidence="5">The sequence shown here is derived from an EMBL/GenBank/DDBJ whole genome shotgun (WGS) entry which is preliminary data.</text>
</comment>
<evidence type="ECO:0000313" key="5">
    <source>
        <dbReference type="EMBL" id="RNF62977.1"/>
    </source>
</evidence>
<evidence type="ECO:0000256" key="2">
    <source>
        <dbReference type="SAM" id="MobiDB-lite"/>
    </source>
</evidence>
<evidence type="ECO:0000256" key="1">
    <source>
        <dbReference type="PROSITE-ProRule" id="PRU00473"/>
    </source>
</evidence>
<dbReference type="GO" id="GO:0016020">
    <property type="term" value="C:membrane"/>
    <property type="evidence" value="ECO:0007669"/>
    <property type="project" value="UniProtKB-UniRule"/>
</dbReference>
<sequence length="527" mass="54939">MKKKKTSYVPRAIAMGLIVSTMTGCATVSAPPGSPGGASQSENTLSSIFDSPNPCSNNDRNIGMVLGGVTGALVGGLTHGVEGAVVGAVVGVGGGFLVGHFLDARRCELYKIAKAHDLKIASARITSAKLGVAPTDPAQKPSTAIGLDVQVENKGGEFTPGTASITPQAQAYLSQIARQYAPAVVEKHLPANATPEQRLAAVNHKILIVGHTNLVDQAISGMSAAKLSQQRARAVATVFAENGVPAGNIYYQGAGDALPIAPVHTARGEKENNRVQIVDVPTVSDLQDYVQRRTVNASDFAPQPNAPASSPVQAKAHPAVRHPVPAPVPVKAVHTVAHMGAGAGFGGTPLYGNGIPVDLGAAPASHSMFGLISSAQADTPVIVPACLSSHPHPVTAVRNLANGQTLPPRDYVSGFYDAVWVAHAGKNLVAITHANVLKGAGTYVPRPDVLIYKDYHGNTRQAPVFSGKVPVNVYRGQNKTLYRVFVNGPAKCIDMVVPTGEYQGGSRLYYALNGKKYMSQPIFSLQH</sequence>
<dbReference type="PANTHER" id="PTHR30329:SF21">
    <property type="entry name" value="LIPOPROTEIN YIAD-RELATED"/>
    <property type="match status" value="1"/>
</dbReference>
<dbReference type="PROSITE" id="PS51123">
    <property type="entry name" value="OMPA_2"/>
    <property type="match status" value="1"/>
</dbReference>
<keyword evidence="1" id="KW-0472">Membrane</keyword>
<feature type="signal peptide" evidence="3">
    <location>
        <begin position="1"/>
        <end position="26"/>
    </location>
</feature>
<feature type="chain" id="PRO_5017998545" evidence="3">
    <location>
        <begin position="27"/>
        <end position="527"/>
    </location>
</feature>
<evidence type="ECO:0000259" key="4">
    <source>
        <dbReference type="PROSITE" id="PS51123"/>
    </source>
</evidence>
<dbReference type="RefSeq" id="WP_123103491.1">
    <property type="nucleotide sequence ID" value="NZ_CP127527.1"/>
</dbReference>
<evidence type="ECO:0000256" key="3">
    <source>
        <dbReference type="SAM" id="SignalP"/>
    </source>
</evidence>
<dbReference type="PANTHER" id="PTHR30329">
    <property type="entry name" value="STATOR ELEMENT OF FLAGELLAR MOTOR COMPLEX"/>
    <property type="match status" value="1"/>
</dbReference>
<dbReference type="Pfam" id="PF00691">
    <property type="entry name" value="OmpA"/>
    <property type="match status" value="1"/>
</dbReference>
<organism evidence="5">
    <name type="scientific">Acidithiobacillus sulfuriphilus</name>
    <dbReference type="NCBI Taxonomy" id="1867749"/>
    <lineage>
        <taxon>Bacteria</taxon>
        <taxon>Pseudomonadati</taxon>
        <taxon>Pseudomonadota</taxon>
        <taxon>Acidithiobacillia</taxon>
        <taxon>Acidithiobacillales</taxon>
        <taxon>Acidithiobacillaceae</taxon>
        <taxon>Acidithiobacillus</taxon>
    </lineage>
</organism>
<dbReference type="SUPFAM" id="SSF103088">
    <property type="entry name" value="OmpA-like"/>
    <property type="match status" value="1"/>
</dbReference>
<gene>
    <name evidence="5" type="ORF">EC580_06920</name>
</gene>
<reference evidence="5" key="1">
    <citation type="submission" date="2018-10" db="EMBL/GenBank/DDBJ databases">
        <title>Acidithiobacillus sulfuriphilus sp. nov.: an extremely acidophilic sulfur-oxidizing chemolithotroph isolated from a neutral pH environment.</title>
        <authorList>
            <person name="Falagan C."/>
            <person name="Moya-Beltran A."/>
            <person name="Quatrini R."/>
            <person name="Johnson D.B."/>
        </authorList>
    </citation>
    <scope>NUCLEOTIDE SEQUENCE [LARGE SCALE GENOMIC DNA]</scope>
    <source>
        <strain evidence="5">CJ-2</strain>
    </source>
</reference>
<dbReference type="InterPro" id="IPR036737">
    <property type="entry name" value="OmpA-like_sf"/>
</dbReference>
<accession>A0A3M8R341</accession>
<dbReference type="InterPro" id="IPR039567">
    <property type="entry name" value="Gly-zipper"/>
</dbReference>
<dbReference type="Pfam" id="PF13488">
    <property type="entry name" value="Gly-zipper_Omp"/>
    <property type="match status" value="1"/>
</dbReference>
<dbReference type="PROSITE" id="PS51257">
    <property type="entry name" value="PROKAR_LIPOPROTEIN"/>
    <property type="match status" value="1"/>
</dbReference>